<comment type="caution">
    <text evidence="1">The sequence shown here is derived from an EMBL/GenBank/DDBJ whole genome shotgun (WGS) entry which is preliminary data.</text>
</comment>
<sequence>MSSFSITWMTRAQLPAFPPQMSFSAANPASTKPDDQARTPVIRWGRSLACVLESRNHHDQAWVVVYGDGKQLTGVHPLHDFRHISRIQLAANSHAVLLTDSAQRQQTVEFTQLKALDGSGGAGDPVNGLPSGIPFMLTNGHDYLMADEEGVCLAVNPDPKAMQWLYKDGQLVNVTTGQALGLGICGKASAASGDRWRLSSKGELLYGDGTRTLCSAPTSGEVWLQRRSEALPSEAWRVQLPQVPRRGQAPSMVVDKLNVCLAVSANYSAGTGDTLSFSINGSEHRQPLAGNFERGAHFKVEVDLVKMFQRSVIYADELHTVEIYQASAGGYGPAWKMQSLDLKVNDRLSNRVVGSDNRWVEARDGVAWQGRVNWLDWRKADISAPLDFAGYTYPVQLQQWLIDVLKWRSYRPETLDGVCQLIGEERGQILAYELKSGRLIYLRPNTAQDAYTWVYTPQKSILVKFWDQSLDRTRYTRHSQLGSGQPVVCAGEMRIDRKTTSNAVSDLLGLVNDASGHYRPDGGQCLGHVLERFEQLGLDTTHTVVSYKG</sequence>
<organism evidence="1">
    <name type="scientific">Pseudomonas peradeniyensis</name>
    <dbReference type="NCBI Taxonomy" id="2745488"/>
    <lineage>
        <taxon>Bacteria</taxon>
        <taxon>Pseudomonadati</taxon>
        <taxon>Pseudomonadota</taxon>
        <taxon>Gammaproteobacteria</taxon>
        <taxon>Pseudomonadales</taxon>
        <taxon>Pseudomonadaceae</taxon>
        <taxon>Pseudomonas</taxon>
    </lineage>
</organism>
<reference evidence="1" key="1">
    <citation type="journal article" date="2020" name="Microorganisms">
        <title>Reliable Identification of Environmental Pseudomonas Isolates Using the rpoD Gene.</title>
        <authorList>
            <consortium name="The Broad Institute Genome Sequencing Platform"/>
            <person name="Girard L."/>
            <person name="Lood C."/>
            <person name="Rokni-Zadeh H."/>
            <person name="van Noort V."/>
            <person name="Lavigne R."/>
            <person name="De Mot R."/>
        </authorList>
    </citation>
    <scope>NUCLEOTIDE SEQUENCE</scope>
    <source>
        <strain evidence="1">BW13M1</strain>
    </source>
</reference>
<reference evidence="1" key="2">
    <citation type="submission" date="2020-07" db="EMBL/GenBank/DDBJ databases">
        <authorList>
            <person name="Lood C."/>
            <person name="Girard L."/>
        </authorList>
    </citation>
    <scope>NUCLEOTIDE SEQUENCE</scope>
    <source>
        <strain evidence="1">BW13M1</strain>
    </source>
</reference>
<gene>
    <name evidence="1" type="ORF">HU751_09100</name>
</gene>
<evidence type="ECO:0000313" key="1">
    <source>
        <dbReference type="EMBL" id="MBC3445929.1"/>
    </source>
</evidence>
<accession>A0A923K033</accession>
<proteinExistence type="predicted"/>
<name>A0A923K033_9PSED</name>
<dbReference type="EMBL" id="JABWRJ010000009">
    <property type="protein sequence ID" value="MBC3445929.1"/>
    <property type="molecule type" value="Genomic_DNA"/>
</dbReference>
<protein>
    <submittedName>
        <fullName evidence="1">Uncharacterized protein</fullName>
    </submittedName>
</protein>
<dbReference type="AlphaFoldDB" id="A0A923K033"/>
<dbReference type="RefSeq" id="WP_186732867.1">
    <property type="nucleotide sequence ID" value="NZ_JABWRJ020000005.1"/>
</dbReference>